<protein>
    <recommendedName>
        <fullName evidence="10">Extracellular solute-binding protein</fullName>
    </recommendedName>
</protein>
<dbReference type="EMBL" id="CAJVAS010000064">
    <property type="protein sequence ID" value="CAG7651818.1"/>
    <property type="molecule type" value="Genomic_DNA"/>
</dbReference>
<dbReference type="Pfam" id="PF01547">
    <property type="entry name" value="SBP_bac_1"/>
    <property type="match status" value="1"/>
</dbReference>
<dbReference type="InterPro" id="IPR050490">
    <property type="entry name" value="Bact_solute-bd_prot1"/>
</dbReference>
<evidence type="ECO:0000256" key="4">
    <source>
        <dbReference type="ARBA" id="ARBA00022729"/>
    </source>
</evidence>
<keyword evidence="9" id="KW-1185">Reference proteome</keyword>
<dbReference type="InterPro" id="IPR006061">
    <property type="entry name" value="SBP_1_CS"/>
</dbReference>
<dbReference type="PROSITE" id="PS01037">
    <property type="entry name" value="SBP_BACTERIAL_1"/>
    <property type="match status" value="1"/>
</dbReference>
<keyword evidence="7" id="KW-0449">Lipoprotein</keyword>
<evidence type="ECO:0000256" key="5">
    <source>
        <dbReference type="ARBA" id="ARBA00023136"/>
    </source>
</evidence>
<keyword evidence="3" id="KW-1003">Cell membrane</keyword>
<keyword evidence="6" id="KW-0564">Palmitate</keyword>
<evidence type="ECO:0000256" key="1">
    <source>
        <dbReference type="ARBA" id="ARBA00008520"/>
    </source>
</evidence>
<dbReference type="PANTHER" id="PTHR43649">
    <property type="entry name" value="ARABINOSE-BINDING PROTEIN-RELATED"/>
    <property type="match status" value="1"/>
</dbReference>
<reference evidence="8" key="1">
    <citation type="submission" date="2021-06" db="EMBL/GenBank/DDBJ databases">
        <authorList>
            <person name="Criscuolo A."/>
        </authorList>
    </citation>
    <scope>NUCLEOTIDE SEQUENCE</scope>
    <source>
        <strain evidence="8">CIP111600</strain>
    </source>
</reference>
<dbReference type="GO" id="GO:0055085">
    <property type="term" value="P:transmembrane transport"/>
    <property type="evidence" value="ECO:0007669"/>
    <property type="project" value="InterPro"/>
</dbReference>
<evidence type="ECO:0008006" key="10">
    <source>
        <dbReference type="Google" id="ProtNLM"/>
    </source>
</evidence>
<evidence type="ECO:0000313" key="9">
    <source>
        <dbReference type="Proteomes" id="UP000693672"/>
    </source>
</evidence>
<comment type="caution">
    <text evidence="8">The sequence shown here is derived from an EMBL/GenBank/DDBJ whole genome shotgun (WGS) entry which is preliminary data.</text>
</comment>
<proteinExistence type="inferred from homology"/>
<evidence type="ECO:0000256" key="3">
    <source>
        <dbReference type="ARBA" id="ARBA00022475"/>
    </source>
</evidence>
<name>A0A916NYX3_9BACL</name>
<evidence type="ECO:0000256" key="6">
    <source>
        <dbReference type="ARBA" id="ARBA00023139"/>
    </source>
</evidence>
<accession>A0A916NYX3</accession>
<keyword evidence="5" id="KW-0472">Membrane</keyword>
<evidence type="ECO:0000256" key="7">
    <source>
        <dbReference type="ARBA" id="ARBA00023288"/>
    </source>
</evidence>
<organism evidence="8 9">
    <name type="scientific">Paenibacillus solanacearum</name>
    <dbReference type="NCBI Taxonomy" id="2048548"/>
    <lineage>
        <taxon>Bacteria</taxon>
        <taxon>Bacillati</taxon>
        <taxon>Bacillota</taxon>
        <taxon>Bacilli</taxon>
        <taxon>Bacillales</taxon>
        <taxon>Paenibacillaceae</taxon>
        <taxon>Paenibacillus</taxon>
    </lineage>
</organism>
<gene>
    <name evidence="8" type="ORF">PAESOLCIP111_06395</name>
</gene>
<evidence type="ECO:0000313" key="8">
    <source>
        <dbReference type="EMBL" id="CAG7651818.1"/>
    </source>
</evidence>
<dbReference type="AlphaFoldDB" id="A0A916NYX3"/>
<keyword evidence="2" id="KW-0813">Transport</keyword>
<dbReference type="InterPro" id="IPR006059">
    <property type="entry name" value="SBP"/>
</dbReference>
<sequence>MPSASIFILFQGVGHVRTLRTTATAAVTVVALLSAGCSQGQTKEPGTAGAKVEVPPEPITLKLYDVQVVSDEDLEILYNGPIKKKYPYITVEKIDRTKVSLQDVISTNQPFDLFTIGNSEFAKYEDLGFFEDITPLLNKSKLDLSRFDPRTIESTKNVSHGAMYGVPFALLTCALFYNKDIFDKFGVSYPKDGMTWDQVVETAKALTRQDSGVQYMGIHPEAFVRVSKPLGVNPVDPVTHKASVTGEPYKRAFELGKLLNDVSANAQKTTYWNPFFRDKTIGMVATYNILTSPFFKETEGKLNWDMVQYPSFSDMPNNAGPYSFHLYGISKTSKHKEAAAKVIELLSSDEVHMSMVRSTGRVSALKDPKFQQAYGADNPILKGKNIQAMFKSTYTPGLQFSKYSGNASTIMEAEYKNFLNNKYDVNTALRTAEEKINQTIAQELKK</sequence>
<comment type="similarity">
    <text evidence="1">Belongs to the bacterial solute-binding protein 1 family.</text>
</comment>
<evidence type="ECO:0000256" key="2">
    <source>
        <dbReference type="ARBA" id="ARBA00022448"/>
    </source>
</evidence>
<dbReference type="Proteomes" id="UP000693672">
    <property type="component" value="Unassembled WGS sequence"/>
</dbReference>
<keyword evidence="4" id="KW-0732">Signal</keyword>
<dbReference type="PANTHER" id="PTHR43649:SF33">
    <property type="entry name" value="POLYGALACTURONAN_RHAMNOGALACTURONAN-BINDING PROTEIN YTCQ"/>
    <property type="match status" value="1"/>
</dbReference>